<keyword evidence="3" id="KW-1185">Reference proteome</keyword>
<dbReference type="SUPFAM" id="SSF56112">
    <property type="entry name" value="Protein kinase-like (PK-like)"/>
    <property type="match status" value="1"/>
</dbReference>
<name>A0A7G9WBE2_ALKCA</name>
<dbReference type="EMBL" id="CP058559">
    <property type="protein sequence ID" value="QNO16004.1"/>
    <property type="molecule type" value="Genomic_DNA"/>
</dbReference>
<sequence>MEDLFFLRDIPEFDNWVVIKYIDKGWSEDKKFYIKDKSNNEFLLRLSEFEAFEHKRADFERLLEVSKMGFDMSMPLRFGVCGDGRKAYMLLTWVKGEDAIEVLPRLDENLQYKLGLQGGKILKKIHSISAPSGLESWEITHKRKIDRVITKYLNCGVKIQNHDAIINYIRENEDYIKDRPLVLQHGDFHVGNMLITSEGHLGIIDFNRSGYGDPWDEYDRYMFTWDVSEAFANGQLHGYFNYSVPDEFFRVLCLYNARNILASIPWSIPFGRKDLDNMLVYAEKVSKSYKGFTTHIPTWYKKANT</sequence>
<proteinExistence type="predicted"/>
<dbReference type="GO" id="GO:0016740">
    <property type="term" value="F:transferase activity"/>
    <property type="evidence" value="ECO:0007669"/>
    <property type="project" value="UniProtKB-KW"/>
</dbReference>
<keyword evidence="2" id="KW-0808">Transferase</keyword>
<dbReference type="InterPro" id="IPR002575">
    <property type="entry name" value="Aminoglycoside_PTrfase"/>
</dbReference>
<dbReference type="PANTHER" id="PTHR41283:SF1">
    <property type="entry name" value="AMINOGLYCOSIDE PHOSPHOTRANSFERASE DOMAIN-CONTAINING PROTEIN"/>
    <property type="match status" value="1"/>
</dbReference>
<organism evidence="2 3">
    <name type="scientific">Alkalicella caledoniensis</name>
    <dbReference type="NCBI Taxonomy" id="2731377"/>
    <lineage>
        <taxon>Bacteria</taxon>
        <taxon>Bacillati</taxon>
        <taxon>Bacillota</taxon>
        <taxon>Clostridia</taxon>
        <taxon>Eubacteriales</taxon>
        <taxon>Proteinivoracaceae</taxon>
        <taxon>Alkalicella</taxon>
    </lineage>
</organism>
<dbReference type="InterPro" id="IPR011009">
    <property type="entry name" value="Kinase-like_dom_sf"/>
</dbReference>
<evidence type="ECO:0000259" key="1">
    <source>
        <dbReference type="Pfam" id="PF01636"/>
    </source>
</evidence>
<protein>
    <submittedName>
        <fullName evidence="2">Phosphotransferase</fullName>
    </submittedName>
</protein>
<dbReference type="RefSeq" id="WP_213166402.1">
    <property type="nucleotide sequence ID" value="NZ_CP058559.1"/>
</dbReference>
<reference evidence="2 3" key="1">
    <citation type="submission" date="2020-07" db="EMBL/GenBank/DDBJ databases">
        <title>Alkalicella. sp. LB2 genome.</title>
        <authorList>
            <person name="Postec A."/>
            <person name="Quemeneur M."/>
        </authorList>
    </citation>
    <scope>NUCLEOTIDE SEQUENCE [LARGE SCALE GENOMIC DNA]</scope>
    <source>
        <strain evidence="2 3">LB2</strain>
    </source>
</reference>
<dbReference type="PANTHER" id="PTHR41283">
    <property type="entry name" value="AMINOGLYCOSIDE PHOSPHOTRANSFERASE"/>
    <property type="match status" value="1"/>
</dbReference>
<evidence type="ECO:0000313" key="3">
    <source>
        <dbReference type="Proteomes" id="UP000516160"/>
    </source>
</evidence>
<dbReference type="Pfam" id="PF01636">
    <property type="entry name" value="APH"/>
    <property type="match status" value="1"/>
</dbReference>
<feature type="domain" description="Aminoglycoside phosphotransferase" evidence="1">
    <location>
        <begin position="19"/>
        <end position="245"/>
    </location>
</feature>
<dbReference type="AlphaFoldDB" id="A0A7G9WBE2"/>
<gene>
    <name evidence="2" type="ORF">HYG86_15125</name>
</gene>
<dbReference type="Proteomes" id="UP000516160">
    <property type="component" value="Chromosome"/>
</dbReference>
<evidence type="ECO:0000313" key="2">
    <source>
        <dbReference type="EMBL" id="QNO16004.1"/>
    </source>
</evidence>
<accession>A0A7G9WBE2</accession>
<dbReference type="Gene3D" id="3.90.1200.10">
    <property type="match status" value="1"/>
</dbReference>
<dbReference type="KEGG" id="acae:HYG86_15125"/>